<reference evidence="7 8" key="1">
    <citation type="submission" date="2016-11" db="EMBL/GenBank/DDBJ databases">
        <title>Description of two novel members of the family Erysipelotrichaceae: Ileibacterium lipovorans gen. nov., sp. nov. and Dubosiella newyorkensis, gen. nov., sp. nov.</title>
        <authorList>
            <person name="Cox L.M."/>
            <person name="Sohn J."/>
            <person name="Tyrrell K.L."/>
            <person name="Citron D.M."/>
            <person name="Lawson P.A."/>
            <person name="Patel N.B."/>
            <person name="Iizumi T."/>
            <person name="Perez-Perez G.I."/>
            <person name="Goldstein E.J."/>
            <person name="Blaser M.J."/>
        </authorList>
    </citation>
    <scope>NUCLEOTIDE SEQUENCE [LARGE SCALE GENOMIC DNA]</scope>
    <source>
        <strain evidence="7 8">NYU-BL-A4</strain>
    </source>
</reference>
<feature type="transmembrane region" description="Helical" evidence="6">
    <location>
        <begin position="385"/>
        <end position="403"/>
    </location>
</feature>
<feature type="transmembrane region" description="Helical" evidence="6">
    <location>
        <begin position="266"/>
        <end position="286"/>
    </location>
</feature>
<dbReference type="Pfam" id="PF11700">
    <property type="entry name" value="ATG22"/>
    <property type="match status" value="1"/>
</dbReference>
<feature type="transmembrane region" description="Helical" evidence="6">
    <location>
        <begin position="12"/>
        <end position="34"/>
    </location>
</feature>
<sequence length="411" mass="46099">MKQKLTPLEYKWICYDIGNSAFILLVSTILPIYFNSLSSAAGLAENDYLSYWSYATSISTIIVALLGPILGTIADYKGKKKRIFATSAFLGALSLACFWIPSYWLSFLVLYIVAKICYSLSLVFYDSMLVDVTKEENMDAISTQGYAWGYIGSCIPFIISLVFVLMNEAIGISMHTAMMITFILNALWWVLFTLPLFRSYRQKHYIEPEKHVIHDTFARLKKTLTSIKKQKKIFLFLLSFFFYIDGVYTIIDLATAYGTSLGLDTTGLLLALLFTQIVAFPASLTFAKLSKQYDTAKLIRICIFAYFLITVFAVQLDALWEFWVLAGAVGCFQGGIQALSRSYFAKIIPENVSGEYFGLFDICGKGASFLGLLVVGIVTQFTGQQNLGVAALIFMFLIGYFLFSKASKIEE</sequence>
<proteinExistence type="predicted"/>
<feature type="transmembrane region" description="Helical" evidence="6">
    <location>
        <begin position="146"/>
        <end position="166"/>
    </location>
</feature>
<keyword evidence="4 6" id="KW-1133">Transmembrane helix</keyword>
<keyword evidence="5 6" id="KW-0472">Membrane</keyword>
<keyword evidence="2" id="KW-0813">Transport</keyword>
<dbReference type="PANTHER" id="PTHR23519:SF1">
    <property type="entry name" value="AUTOPHAGY-RELATED PROTEIN 22"/>
    <property type="match status" value="1"/>
</dbReference>
<evidence type="ECO:0000256" key="1">
    <source>
        <dbReference type="ARBA" id="ARBA00004127"/>
    </source>
</evidence>
<evidence type="ECO:0000256" key="4">
    <source>
        <dbReference type="ARBA" id="ARBA00022989"/>
    </source>
</evidence>
<comment type="caution">
    <text evidence="7">The sequence shown here is derived from an EMBL/GenBank/DDBJ whole genome shotgun (WGS) entry which is preliminary data.</text>
</comment>
<evidence type="ECO:0000313" key="8">
    <source>
        <dbReference type="Proteomes" id="UP000186705"/>
    </source>
</evidence>
<feature type="transmembrane region" description="Helical" evidence="6">
    <location>
        <begin position="107"/>
        <end position="125"/>
    </location>
</feature>
<organism evidence="7 8">
    <name type="scientific">Dubosiella newyorkensis</name>
    <dbReference type="NCBI Taxonomy" id="1862672"/>
    <lineage>
        <taxon>Bacteria</taxon>
        <taxon>Bacillati</taxon>
        <taxon>Bacillota</taxon>
        <taxon>Erysipelotrichia</taxon>
        <taxon>Erysipelotrichales</taxon>
        <taxon>Erysipelotrichaceae</taxon>
        <taxon>Dubosiella</taxon>
    </lineage>
</organism>
<dbReference type="Gene3D" id="1.20.1250.20">
    <property type="entry name" value="MFS general substrate transporter like domains"/>
    <property type="match status" value="1"/>
</dbReference>
<feature type="transmembrane region" description="Helical" evidence="6">
    <location>
        <begin position="298"/>
        <end position="316"/>
    </location>
</feature>
<dbReference type="Proteomes" id="UP000186705">
    <property type="component" value="Unassembled WGS sequence"/>
</dbReference>
<name>A0A1U7NMZ1_9FIRM</name>
<dbReference type="InterPro" id="IPR024671">
    <property type="entry name" value="Atg22-like"/>
</dbReference>
<accession>A0A1U7NMZ1</accession>
<protein>
    <submittedName>
        <fullName evidence="7">MFS transporter</fullName>
    </submittedName>
</protein>
<comment type="subcellular location">
    <subcellularLocation>
        <location evidence="1">Endomembrane system</location>
        <topology evidence="1">Multi-pass membrane protein</topology>
    </subcellularLocation>
</comment>
<evidence type="ECO:0000256" key="2">
    <source>
        <dbReference type="ARBA" id="ARBA00022448"/>
    </source>
</evidence>
<dbReference type="PANTHER" id="PTHR23519">
    <property type="entry name" value="AUTOPHAGY-RELATED PROTEIN 22"/>
    <property type="match status" value="1"/>
</dbReference>
<evidence type="ECO:0000313" key="7">
    <source>
        <dbReference type="EMBL" id="OLU46652.1"/>
    </source>
</evidence>
<feature type="transmembrane region" description="Helical" evidence="6">
    <location>
        <begin position="322"/>
        <end position="344"/>
    </location>
</feature>
<dbReference type="InterPro" id="IPR050495">
    <property type="entry name" value="ATG22/LtaA_families"/>
</dbReference>
<dbReference type="GeneID" id="78275431"/>
<feature type="transmembrane region" description="Helical" evidence="6">
    <location>
        <begin position="356"/>
        <end position="379"/>
    </location>
</feature>
<dbReference type="RefSeq" id="WP_076341301.1">
    <property type="nucleotide sequence ID" value="NZ_CAJTMI010000020.1"/>
</dbReference>
<feature type="transmembrane region" description="Helical" evidence="6">
    <location>
        <begin position="172"/>
        <end position="197"/>
    </location>
</feature>
<feature type="transmembrane region" description="Helical" evidence="6">
    <location>
        <begin position="54"/>
        <end position="76"/>
    </location>
</feature>
<dbReference type="OrthoDB" id="9768783at2"/>
<dbReference type="InterPro" id="IPR036259">
    <property type="entry name" value="MFS_trans_sf"/>
</dbReference>
<dbReference type="GO" id="GO:0012505">
    <property type="term" value="C:endomembrane system"/>
    <property type="evidence" value="ECO:0007669"/>
    <property type="project" value="UniProtKB-SubCell"/>
</dbReference>
<evidence type="ECO:0000256" key="6">
    <source>
        <dbReference type="SAM" id="Phobius"/>
    </source>
</evidence>
<dbReference type="SUPFAM" id="SSF103473">
    <property type="entry name" value="MFS general substrate transporter"/>
    <property type="match status" value="1"/>
</dbReference>
<keyword evidence="3 6" id="KW-0812">Transmembrane</keyword>
<evidence type="ECO:0000256" key="5">
    <source>
        <dbReference type="ARBA" id="ARBA00023136"/>
    </source>
</evidence>
<evidence type="ECO:0000256" key="3">
    <source>
        <dbReference type="ARBA" id="ARBA00022692"/>
    </source>
</evidence>
<dbReference type="EMBL" id="MPKA01000062">
    <property type="protein sequence ID" value="OLU46652.1"/>
    <property type="molecule type" value="Genomic_DNA"/>
</dbReference>
<dbReference type="AlphaFoldDB" id="A0A1U7NMZ1"/>
<keyword evidence="8" id="KW-1185">Reference proteome</keyword>
<feature type="transmembrane region" description="Helical" evidence="6">
    <location>
        <begin position="233"/>
        <end position="251"/>
    </location>
</feature>
<feature type="transmembrane region" description="Helical" evidence="6">
    <location>
        <begin position="83"/>
        <end position="101"/>
    </location>
</feature>
<dbReference type="STRING" id="1862672.BO225_05660"/>
<gene>
    <name evidence="7" type="ORF">BO225_05660</name>
</gene>